<protein>
    <submittedName>
        <fullName evidence="2">Helix-turn-helix domain-containing protein</fullName>
    </submittedName>
</protein>
<proteinExistence type="predicted"/>
<dbReference type="InterPro" id="IPR009061">
    <property type="entry name" value="DNA-bd_dom_put_sf"/>
</dbReference>
<name>A0ABW6BB22_9SPHI</name>
<dbReference type="Proteomes" id="UP001597560">
    <property type="component" value="Unassembled WGS sequence"/>
</dbReference>
<dbReference type="InterPro" id="IPR041657">
    <property type="entry name" value="HTH_17"/>
</dbReference>
<sequence>MKQLNLIYQSLKTIERLLEETLAKHETQELDNLNDYLDKEQVLKYFKITDSTYYRWIAMGRLKPYGPNGALRFKKEDLLKLMEQRRYRERM</sequence>
<dbReference type="RefSeq" id="WP_377613619.1">
    <property type="nucleotide sequence ID" value="NZ_JBHUPA010000039.1"/>
</dbReference>
<evidence type="ECO:0000313" key="2">
    <source>
        <dbReference type="EMBL" id="MFD2965718.1"/>
    </source>
</evidence>
<feature type="domain" description="Helix-turn-helix" evidence="1">
    <location>
        <begin position="36"/>
        <end position="86"/>
    </location>
</feature>
<dbReference type="Pfam" id="PF12728">
    <property type="entry name" value="HTH_17"/>
    <property type="match status" value="1"/>
</dbReference>
<accession>A0ABW6BB22</accession>
<organism evidence="2 3">
    <name type="scientific">Olivibacter jilunii</name>
    <dbReference type="NCBI Taxonomy" id="985016"/>
    <lineage>
        <taxon>Bacteria</taxon>
        <taxon>Pseudomonadati</taxon>
        <taxon>Bacteroidota</taxon>
        <taxon>Sphingobacteriia</taxon>
        <taxon>Sphingobacteriales</taxon>
        <taxon>Sphingobacteriaceae</taxon>
        <taxon>Olivibacter</taxon>
    </lineage>
</organism>
<dbReference type="SUPFAM" id="SSF46955">
    <property type="entry name" value="Putative DNA-binding domain"/>
    <property type="match status" value="1"/>
</dbReference>
<evidence type="ECO:0000259" key="1">
    <source>
        <dbReference type="Pfam" id="PF12728"/>
    </source>
</evidence>
<comment type="caution">
    <text evidence="2">The sequence shown here is derived from an EMBL/GenBank/DDBJ whole genome shotgun (WGS) entry which is preliminary data.</text>
</comment>
<evidence type="ECO:0000313" key="3">
    <source>
        <dbReference type="Proteomes" id="UP001597560"/>
    </source>
</evidence>
<dbReference type="EMBL" id="JBHUPA010000039">
    <property type="protein sequence ID" value="MFD2965718.1"/>
    <property type="molecule type" value="Genomic_DNA"/>
</dbReference>
<reference evidence="3" key="1">
    <citation type="journal article" date="2019" name="Int. J. Syst. Evol. Microbiol.">
        <title>The Global Catalogue of Microorganisms (GCM) 10K type strain sequencing project: providing services to taxonomists for standard genome sequencing and annotation.</title>
        <authorList>
            <consortium name="The Broad Institute Genomics Platform"/>
            <consortium name="The Broad Institute Genome Sequencing Center for Infectious Disease"/>
            <person name="Wu L."/>
            <person name="Ma J."/>
        </authorList>
    </citation>
    <scope>NUCLEOTIDE SEQUENCE [LARGE SCALE GENOMIC DNA]</scope>
    <source>
        <strain evidence="3">KCTC 23098</strain>
    </source>
</reference>
<gene>
    <name evidence="2" type="ORF">ACFS6J_28210</name>
</gene>
<keyword evidence="3" id="KW-1185">Reference proteome</keyword>